<organism evidence="2 3">
    <name type="scientific">Methylotenera mobilis</name>
    <dbReference type="NCBI Taxonomy" id="359408"/>
    <lineage>
        <taxon>Bacteria</taxon>
        <taxon>Pseudomonadati</taxon>
        <taxon>Pseudomonadota</taxon>
        <taxon>Betaproteobacteria</taxon>
        <taxon>Nitrosomonadales</taxon>
        <taxon>Methylophilaceae</taxon>
        <taxon>Methylotenera</taxon>
    </lineage>
</organism>
<feature type="transmembrane region" description="Helical" evidence="1">
    <location>
        <begin position="159"/>
        <end position="189"/>
    </location>
</feature>
<keyword evidence="1" id="KW-1133">Transmembrane helix</keyword>
<feature type="transmembrane region" description="Helical" evidence="1">
    <location>
        <begin position="315"/>
        <end position="335"/>
    </location>
</feature>
<feature type="transmembrane region" description="Helical" evidence="1">
    <location>
        <begin position="135"/>
        <end position="153"/>
    </location>
</feature>
<dbReference type="AlphaFoldDB" id="A0A351RAN1"/>
<keyword evidence="1" id="KW-0472">Membrane</keyword>
<dbReference type="Proteomes" id="UP000264313">
    <property type="component" value="Unassembled WGS sequence"/>
</dbReference>
<sequence length="366" mass="41059">MMRNQLSMLLIGAAVLIASWIIYSQHGWVTSDSILYFEMARLITDGQWQAATTMFKWPFYPSLIALVHMATGLSIQTSAQCLSIVFFTTSLWALIKIVTQLGGNQRAQILAALMVFGSTYIVGDIMPMSTRDQGYWAFMLLALWQLIVFYKHGAIKNALAWQVLVLVATLFRIEGAVYILALPLALLVLPKPRDNGNTIHLLFRAYVFFILLGILGLLAVVMSNSINLDALGRLKELLTGFSDIEQNIKQNLINRVDIMRDQVIGEPFKEFAWFTFLLSLFSISVIKCFFVAGWSPAILALSHTHQSRDLLDKDTFKLLSFFALITWVVACLIILKVNILSGRYVVLFGFVLIAVASVVAEAHLQR</sequence>
<comment type="caution">
    <text evidence="2">The sequence shown here is derived from an EMBL/GenBank/DDBJ whole genome shotgun (WGS) entry which is preliminary data.</text>
</comment>
<keyword evidence="1" id="KW-0812">Transmembrane</keyword>
<reference evidence="2 3" key="1">
    <citation type="journal article" date="2018" name="Nat. Biotechnol.">
        <title>A standardized bacterial taxonomy based on genome phylogeny substantially revises the tree of life.</title>
        <authorList>
            <person name="Parks D.H."/>
            <person name="Chuvochina M."/>
            <person name="Waite D.W."/>
            <person name="Rinke C."/>
            <person name="Skarshewski A."/>
            <person name="Chaumeil P.A."/>
            <person name="Hugenholtz P."/>
        </authorList>
    </citation>
    <scope>NUCLEOTIDE SEQUENCE [LARGE SCALE GENOMIC DNA]</scope>
    <source>
        <strain evidence="2">UBA9958</strain>
    </source>
</reference>
<evidence type="ECO:0000313" key="3">
    <source>
        <dbReference type="Proteomes" id="UP000264313"/>
    </source>
</evidence>
<feature type="transmembrane region" description="Helical" evidence="1">
    <location>
        <begin position="107"/>
        <end position="123"/>
    </location>
</feature>
<feature type="transmembrane region" description="Helical" evidence="1">
    <location>
        <begin position="82"/>
        <end position="101"/>
    </location>
</feature>
<evidence type="ECO:0000313" key="2">
    <source>
        <dbReference type="EMBL" id="HBA09102.1"/>
    </source>
</evidence>
<feature type="transmembrane region" description="Helical" evidence="1">
    <location>
        <begin position="271"/>
        <end position="294"/>
    </location>
</feature>
<evidence type="ECO:0000256" key="1">
    <source>
        <dbReference type="SAM" id="Phobius"/>
    </source>
</evidence>
<dbReference type="EMBL" id="DNAA01000142">
    <property type="protein sequence ID" value="HBA09102.1"/>
    <property type="molecule type" value="Genomic_DNA"/>
</dbReference>
<feature type="transmembrane region" description="Helical" evidence="1">
    <location>
        <begin position="201"/>
        <end position="222"/>
    </location>
</feature>
<feature type="non-terminal residue" evidence="2">
    <location>
        <position position="366"/>
    </location>
</feature>
<protein>
    <submittedName>
        <fullName evidence="2">Uncharacterized protein</fullName>
    </submittedName>
</protein>
<accession>A0A351RAN1</accession>
<gene>
    <name evidence="2" type="ORF">DCW48_05765</name>
</gene>
<dbReference type="STRING" id="1132855.GCA_000384255_00927"/>
<feature type="transmembrane region" description="Helical" evidence="1">
    <location>
        <begin position="341"/>
        <end position="360"/>
    </location>
</feature>
<name>A0A351RAN1_9PROT</name>
<proteinExistence type="predicted"/>